<evidence type="ECO:0000256" key="1">
    <source>
        <dbReference type="ARBA" id="ARBA00023125"/>
    </source>
</evidence>
<dbReference type="PANTHER" id="PTHR46558">
    <property type="entry name" value="TRACRIPTIONAL REGULATORY PROTEIN-RELATED-RELATED"/>
    <property type="match status" value="1"/>
</dbReference>
<reference evidence="3 4" key="1">
    <citation type="submission" date="2019-03" db="EMBL/GenBank/DDBJ databases">
        <title>Diversity of the mouse oral microbiome.</title>
        <authorList>
            <person name="Joseph S."/>
            <person name="Aduse-Opoku J."/>
            <person name="Curtis M."/>
            <person name="Wade W."/>
            <person name="Hashim A."/>
        </authorList>
    </citation>
    <scope>NUCLEOTIDE SEQUENCE [LARGE SCALE GENOMIC DNA]</scope>
    <source>
        <strain evidence="3 4">HT4</strain>
    </source>
</reference>
<dbReference type="EMBL" id="SPQA01000001">
    <property type="protein sequence ID" value="TFU31844.1"/>
    <property type="molecule type" value="Genomic_DNA"/>
</dbReference>
<evidence type="ECO:0000313" key="3">
    <source>
        <dbReference type="EMBL" id="TFU31844.1"/>
    </source>
</evidence>
<protein>
    <submittedName>
        <fullName evidence="3">XRE family transcriptional regulator</fullName>
    </submittedName>
</protein>
<dbReference type="InterPro" id="IPR001387">
    <property type="entry name" value="Cro/C1-type_HTH"/>
</dbReference>
<gene>
    <name evidence="3" type="ORF">E4U01_00030</name>
</gene>
<evidence type="ECO:0000259" key="2">
    <source>
        <dbReference type="PROSITE" id="PS50943"/>
    </source>
</evidence>
<dbReference type="SMART" id="SM00530">
    <property type="entry name" value="HTH_XRE"/>
    <property type="match status" value="1"/>
</dbReference>
<sequence>MFPERLKKLREEAGITQTALAKILQTSQPSYQNWEKGTRNPSRETLKKIAEFFNVSTDFLLGNSDIKTPTNNLDFDKVKESLKNSLGFTGEREVPEEELEEMARAFIEHFSNVD</sequence>
<organism evidence="3 4">
    <name type="scientific">Streptococcus acidominimus</name>
    <dbReference type="NCBI Taxonomy" id="1326"/>
    <lineage>
        <taxon>Bacteria</taxon>
        <taxon>Bacillati</taxon>
        <taxon>Bacillota</taxon>
        <taxon>Bacilli</taxon>
        <taxon>Lactobacillales</taxon>
        <taxon>Streptococcaceae</taxon>
        <taxon>Streptococcus</taxon>
    </lineage>
</organism>
<dbReference type="CDD" id="cd00093">
    <property type="entry name" value="HTH_XRE"/>
    <property type="match status" value="1"/>
</dbReference>
<keyword evidence="1" id="KW-0238">DNA-binding</keyword>
<dbReference type="Pfam" id="PF01381">
    <property type="entry name" value="HTH_3"/>
    <property type="match status" value="1"/>
</dbReference>
<evidence type="ECO:0000313" key="4">
    <source>
        <dbReference type="Proteomes" id="UP000297747"/>
    </source>
</evidence>
<feature type="domain" description="HTH cro/C1-type" evidence="2">
    <location>
        <begin position="6"/>
        <end position="60"/>
    </location>
</feature>
<dbReference type="AlphaFoldDB" id="A0A4Y9FRL3"/>
<dbReference type="SUPFAM" id="SSF47413">
    <property type="entry name" value="lambda repressor-like DNA-binding domains"/>
    <property type="match status" value="1"/>
</dbReference>
<dbReference type="InterPro" id="IPR010982">
    <property type="entry name" value="Lambda_DNA-bd_dom_sf"/>
</dbReference>
<comment type="caution">
    <text evidence="3">The sequence shown here is derived from an EMBL/GenBank/DDBJ whole genome shotgun (WGS) entry which is preliminary data.</text>
</comment>
<dbReference type="RefSeq" id="WP_135051922.1">
    <property type="nucleotide sequence ID" value="NZ_CAKOCW010000005.1"/>
</dbReference>
<dbReference type="PROSITE" id="PS50943">
    <property type="entry name" value="HTH_CROC1"/>
    <property type="match status" value="1"/>
</dbReference>
<proteinExistence type="predicted"/>
<name>A0A4Y9FRL3_STRAI</name>
<dbReference type="Proteomes" id="UP000297747">
    <property type="component" value="Unassembled WGS sequence"/>
</dbReference>
<dbReference type="Gene3D" id="1.10.260.40">
    <property type="entry name" value="lambda repressor-like DNA-binding domains"/>
    <property type="match status" value="1"/>
</dbReference>
<dbReference type="PANTHER" id="PTHR46558:SF11">
    <property type="entry name" value="HTH-TYPE TRANSCRIPTIONAL REGULATOR XRE"/>
    <property type="match status" value="1"/>
</dbReference>
<dbReference type="GO" id="GO:0003677">
    <property type="term" value="F:DNA binding"/>
    <property type="evidence" value="ECO:0007669"/>
    <property type="project" value="UniProtKB-KW"/>
</dbReference>
<accession>A0A4Y9FRL3</accession>